<evidence type="ECO:0000256" key="1">
    <source>
        <dbReference type="SAM" id="MobiDB-lite"/>
    </source>
</evidence>
<feature type="compositionally biased region" description="Low complexity" evidence="1">
    <location>
        <begin position="1"/>
        <end position="19"/>
    </location>
</feature>
<evidence type="ECO:0000313" key="3">
    <source>
        <dbReference type="Proteomes" id="UP001431656"/>
    </source>
</evidence>
<feature type="compositionally biased region" description="Polar residues" evidence="1">
    <location>
        <begin position="34"/>
        <end position="43"/>
    </location>
</feature>
<protein>
    <submittedName>
        <fullName evidence="2">Uncharacterized protein</fullName>
    </submittedName>
</protein>
<dbReference type="KEGG" id="broo:brsh051_03680"/>
<feature type="compositionally biased region" description="Low complexity" evidence="1">
    <location>
        <begin position="44"/>
        <end position="55"/>
    </location>
</feature>
<proteinExistence type="predicted"/>
<name>A0AAN0K8I5_9ACTN</name>
<organism evidence="2 3">
    <name type="scientific">Brooklawnia propionicigenes</name>
    <dbReference type="NCBI Taxonomy" id="3041175"/>
    <lineage>
        <taxon>Bacteria</taxon>
        <taxon>Bacillati</taxon>
        <taxon>Actinomycetota</taxon>
        <taxon>Actinomycetes</taxon>
        <taxon>Propionibacteriales</taxon>
        <taxon>Propionibacteriaceae</taxon>
        <taxon>Brooklawnia</taxon>
    </lineage>
</organism>
<evidence type="ECO:0000313" key="2">
    <source>
        <dbReference type="EMBL" id="BEH01087.1"/>
    </source>
</evidence>
<dbReference type="Proteomes" id="UP001431656">
    <property type="component" value="Chromosome"/>
</dbReference>
<keyword evidence="3" id="KW-1185">Reference proteome</keyword>
<dbReference type="AlphaFoldDB" id="A0AAN0K8I5"/>
<feature type="region of interest" description="Disordered" evidence="1">
    <location>
        <begin position="1"/>
        <end position="61"/>
    </location>
</feature>
<reference evidence="2" key="1">
    <citation type="journal article" date="2024" name="Int. J. Syst. Evol. Microbiol.">
        <title>Brooklawnia propionicigenes sp. nov., a facultatively anaerobic, propionate-producing bacterium isolated from a methanogenic reactor treating waste from cattle farms.</title>
        <authorList>
            <person name="Akita Y."/>
            <person name="Ueki A."/>
            <person name="Tonouchi A."/>
            <person name="Sugawara Y."/>
            <person name="Honma S."/>
            <person name="Kaku N."/>
            <person name="Ueki K."/>
        </authorList>
    </citation>
    <scope>NUCLEOTIDE SEQUENCE</scope>
    <source>
        <strain evidence="2">SH051</strain>
    </source>
</reference>
<sequence length="61" mass="6025">MNTLSASAYNASISASTELGGAGTETEGDGEPGLSSTPSDEQPASTSDTAKATTAKTERCI</sequence>
<dbReference type="EMBL" id="AP028056">
    <property type="protein sequence ID" value="BEH01087.1"/>
    <property type="molecule type" value="Genomic_DNA"/>
</dbReference>
<gene>
    <name evidence="2" type="ORF">brsh051_03680</name>
</gene>
<accession>A0AAN0K8I5</accession>